<organism evidence="2 3">
    <name type="scientific">Sinorhizobium fredii (strain HH103)</name>
    <dbReference type="NCBI Taxonomy" id="1117943"/>
    <lineage>
        <taxon>Bacteria</taxon>
        <taxon>Pseudomonadati</taxon>
        <taxon>Pseudomonadota</taxon>
        <taxon>Alphaproteobacteria</taxon>
        <taxon>Hyphomicrobiales</taxon>
        <taxon>Rhizobiaceae</taxon>
        <taxon>Sinorhizobium/Ensifer group</taxon>
        <taxon>Sinorhizobium</taxon>
    </lineage>
</organism>
<reference evidence="2 3" key="1">
    <citation type="journal article" date="2012" name="J. Bacteriol.">
        <title>Genome sequence of the soybean symbiont Sinorhizobium fredii HH103.</title>
        <authorList>
            <person name="Weidner S."/>
            <person name="Becker A."/>
            <person name="Bonilla I."/>
            <person name="Jaenicke S."/>
            <person name="Lloret J."/>
            <person name="Margaret I."/>
            <person name="Puhler A."/>
            <person name="Ruiz-Sainz J.E."/>
            <person name="Schneiker-Bekel S."/>
            <person name="Szczepanowski R."/>
            <person name="Vinardell J.M."/>
            <person name="Zehner S."/>
            <person name="Gottfert M."/>
        </authorList>
    </citation>
    <scope>NUCLEOTIDE SEQUENCE [LARGE SCALE GENOMIC DNA]</scope>
    <source>
        <strain evidence="2 3">HH103</strain>
    </source>
</reference>
<feature type="coiled-coil region" evidence="1">
    <location>
        <begin position="119"/>
        <end position="146"/>
    </location>
</feature>
<dbReference type="EMBL" id="HE616890">
    <property type="protein sequence ID" value="CCE98254.1"/>
    <property type="molecule type" value="Genomic_DNA"/>
</dbReference>
<name>G9A5D3_SINF1</name>
<dbReference type="PATRIC" id="fig|380.5.peg.3978"/>
<dbReference type="STRING" id="1117943.SFHH103_03763"/>
<dbReference type="Proteomes" id="UP000007735">
    <property type="component" value="Chromosome"/>
</dbReference>
<accession>G9A5D3</accession>
<keyword evidence="1" id="KW-0175">Coiled coil</keyword>
<evidence type="ECO:0000313" key="2">
    <source>
        <dbReference type="EMBL" id="CCE98254.1"/>
    </source>
</evidence>
<dbReference type="AlphaFoldDB" id="G9A5D3"/>
<gene>
    <name evidence="2" type="ordered locus">SFHH103_03763</name>
</gene>
<sequence length="214" mass="24297">MSELVTADVFNWLPECYQNRARQIAARVAEIEAVLTRGQPSAIRDAVLRLRGQLRPQPDTALTEVAGEFRLACSDLPEWAISEATNDYLAGRVENHTGQYMPTCAEFARYARSIIRSFIAERASLKNEAERRLQRAEDETRRIRIKTERADPKLKERVAKLAKSVRTGAAKVHTGQRHQGTTDEMREKMDALRRPCAVQPSRLLETRVVKGARK</sequence>
<dbReference type="RefSeq" id="WP_014330625.1">
    <property type="nucleotide sequence ID" value="NC_016812.1"/>
</dbReference>
<proteinExistence type="predicted"/>
<dbReference type="HOGENOM" id="CLU_1303682_0_0_5"/>
<evidence type="ECO:0000256" key="1">
    <source>
        <dbReference type="SAM" id="Coils"/>
    </source>
</evidence>
<protein>
    <submittedName>
        <fullName evidence="2">Uncharacterized protein</fullName>
    </submittedName>
</protein>
<evidence type="ECO:0000313" key="3">
    <source>
        <dbReference type="Proteomes" id="UP000007735"/>
    </source>
</evidence>
<dbReference type="KEGG" id="sfh:SFHH103_03763"/>
<dbReference type="eggNOG" id="ENOG5033VVC">
    <property type="taxonomic scope" value="Bacteria"/>
</dbReference>